<dbReference type="InterPro" id="IPR009011">
    <property type="entry name" value="Man6P_isomerase_rcpt-bd_dom_sf"/>
</dbReference>
<comment type="caution">
    <text evidence="10">The sequence shown here is derived from an EMBL/GenBank/DDBJ whole genome shotgun (WGS) entry which is preliminary data.</text>
</comment>
<organism evidence="10 11">
    <name type="scientific">Heterostelium pallidum (strain ATCC 26659 / Pp 5 / PN500)</name>
    <name type="common">Cellular slime mold</name>
    <name type="synonym">Polysphondylium pallidum</name>
    <dbReference type="NCBI Taxonomy" id="670386"/>
    <lineage>
        <taxon>Eukaryota</taxon>
        <taxon>Amoebozoa</taxon>
        <taxon>Evosea</taxon>
        <taxon>Eumycetozoa</taxon>
        <taxon>Dictyostelia</taxon>
        <taxon>Acytosteliales</taxon>
        <taxon>Acytosteliaceae</taxon>
        <taxon>Heterostelium</taxon>
    </lineage>
</organism>
<dbReference type="GO" id="GO:0010008">
    <property type="term" value="C:endosome membrane"/>
    <property type="evidence" value="ECO:0007669"/>
    <property type="project" value="UniProtKB-SubCell"/>
</dbReference>
<dbReference type="PANTHER" id="PTHR15071">
    <property type="entry name" value="MANNOSE-6-PHOSPHATE RECEPTOR FAMILY MEMBER"/>
    <property type="match status" value="1"/>
</dbReference>
<name>D3B1U1_HETP5</name>
<dbReference type="PROSITE" id="PS51914">
    <property type="entry name" value="MRH"/>
    <property type="match status" value="2"/>
</dbReference>
<dbReference type="GeneID" id="31357790"/>
<keyword evidence="4 8" id="KW-0732">Signal</keyword>
<keyword evidence="3" id="KW-0812">Transmembrane</keyword>
<feature type="domain" description="MRH" evidence="9">
    <location>
        <begin position="20"/>
        <end position="160"/>
    </location>
</feature>
<keyword evidence="11" id="KW-1185">Reference proteome</keyword>
<evidence type="ECO:0000256" key="5">
    <source>
        <dbReference type="ARBA" id="ARBA00022989"/>
    </source>
</evidence>
<accession>D3B1U1</accession>
<dbReference type="EMBL" id="ADBJ01000008">
    <property type="protein sequence ID" value="EFA85265.1"/>
    <property type="molecule type" value="Genomic_DNA"/>
</dbReference>
<dbReference type="InterPro" id="IPR044865">
    <property type="entry name" value="MRH_dom"/>
</dbReference>
<dbReference type="SMART" id="SM01404">
    <property type="entry name" value="CIMR"/>
    <property type="match status" value="1"/>
</dbReference>
<evidence type="ECO:0000256" key="2">
    <source>
        <dbReference type="ARBA" id="ARBA00022448"/>
    </source>
</evidence>
<evidence type="ECO:0000259" key="9">
    <source>
        <dbReference type="PROSITE" id="PS51914"/>
    </source>
</evidence>
<reference evidence="10 11" key="1">
    <citation type="journal article" date="2011" name="Genome Res.">
        <title>Phylogeny-wide analysis of social amoeba genomes highlights ancient origins for complex intercellular communication.</title>
        <authorList>
            <person name="Heidel A.J."/>
            <person name="Lawal H.M."/>
            <person name="Felder M."/>
            <person name="Schilde C."/>
            <person name="Helps N.R."/>
            <person name="Tunggal B."/>
            <person name="Rivero F."/>
            <person name="John U."/>
            <person name="Schleicher M."/>
            <person name="Eichinger L."/>
            <person name="Platzer M."/>
            <person name="Noegel A.A."/>
            <person name="Schaap P."/>
            <person name="Gloeckner G."/>
        </authorList>
    </citation>
    <scope>NUCLEOTIDE SEQUENCE [LARGE SCALE GENOMIC DNA]</scope>
    <source>
        <strain evidence="11">ATCC 26659 / Pp 5 / PN500</strain>
    </source>
</reference>
<evidence type="ECO:0000313" key="10">
    <source>
        <dbReference type="EMBL" id="EFA85265.1"/>
    </source>
</evidence>
<dbReference type="InParanoid" id="D3B1U1"/>
<evidence type="ECO:0000256" key="1">
    <source>
        <dbReference type="ARBA" id="ARBA00004308"/>
    </source>
</evidence>
<evidence type="ECO:0000256" key="7">
    <source>
        <dbReference type="ARBA" id="ARBA00023157"/>
    </source>
</evidence>
<evidence type="ECO:0000256" key="8">
    <source>
        <dbReference type="SAM" id="SignalP"/>
    </source>
</evidence>
<evidence type="ECO:0000256" key="3">
    <source>
        <dbReference type="ARBA" id="ARBA00022692"/>
    </source>
</evidence>
<dbReference type="Proteomes" id="UP000001396">
    <property type="component" value="Unassembled WGS sequence"/>
</dbReference>
<keyword evidence="6" id="KW-0472">Membrane</keyword>
<dbReference type="Gene3D" id="2.70.130.10">
    <property type="entry name" value="Mannose-6-phosphate receptor binding domain"/>
    <property type="match status" value="2"/>
</dbReference>
<comment type="subcellular location">
    <subcellularLocation>
        <location evidence="1">Endomembrane system</location>
    </subcellularLocation>
</comment>
<feature type="signal peptide" evidence="8">
    <location>
        <begin position="1"/>
        <end position="19"/>
    </location>
</feature>
<evidence type="ECO:0000256" key="6">
    <source>
        <dbReference type="ARBA" id="ARBA00023136"/>
    </source>
</evidence>
<protein>
    <recommendedName>
        <fullName evidence="9">MRH domain-containing protein</fullName>
    </recommendedName>
</protein>
<dbReference type="AlphaFoldDB" id="D3B1U1"/>
<dbReference type="SUPFAM" id="SSF50911">
    <property type="entry name" value="Mannose 6-phosphate receptor domain"/>
    <property type="match status" value="2"/>
</dbReference>
<keyword evidence="2" id="KW-0813">Transport</keyword>
<dbReference type="PANTHER" id="PTHR15071:SF0">
    <property type="entry name" value="MANNOSE 6-PHOSPHATE RECEPTOR-LIKE PROTEIN 1"/>
    <property type="match status" value="1"/>
</dbReference>
<evidence type="ECO:0000256" key="4">
    <source>
        <dbReference type="ARBA" id="ARBA00022729"/>
    </source>
</evidence>
<gene>
    <name evidence="10" type="ORF">PPL_02265</name>
</gene>
<keyword evidence="7" id="KW-1015">Disulfide bond</keyword>
<dbReference type="RefSeq" id="XP_020437374.1">
    <property type="nucleotide sequence ID" value="XM_020573257.1"/>
</dbReference>
<feature type="chain" id="PRO_5003042125" description="MRH domain-containing protein" evidence="8">
    <location>
        <begin position="20"/>
        <end position="327"/>
    </location>
</feature>
<keyword evidence="5" id="KW-1133">Transmembrane helix</keyword>
<dbReference type="GO" id="GO:0000139">
    <property type="term" value="C:Golgi membrane"/>
    <property type="evidence" value="ECO:0007669"/>
    <property type="project" value="UniProtKB-SubCell"/>
</dbReference>
<sequence length="327" mass="36345">MNNSFIFFLLLLLIVDVKTQNCAFYNVDTQKLYNFNALTGQYFGSYQGYNYYFNICGTSTQCANSGLTDSAVCLTSSSGNSGYISAGRVDHLKVLPLDGFQGGKIEYSDGLWCYDVPSINRTTTIEMYCAFGQDTIIDRVYAKSTCNYVISISNTLMKTLKVVFVIYIITTYISIINGNSCAFYDTSTGKLYNFNALSGQYFKTVQGYDYFFNICGYATHCVNNGNPGAACCQNPSPPRPNSYTSCGQLNQISFLPLDDGGEGGVIKYSGGLWCYAVPNINRSLTIQLNCKRDQETTITRLYQKSTCVYVVEITSKYACPVDIRYGF</sequence>
<evidence type="ECO:0000313" key="11">
    <source>
        <dbReference type="Proteomes" id="UP000001396"/>
    </source>
</evidence>
<proteinExistence type="predicted"/>
<feature type="domain" description="MRH" evidence="9">
    <location>
        <begin position="179"/>
        <end position="321"/>
    </location>
</feature>